<dbReference type="PANTHER" id="PTHR30146:SF147">
    <property type="entry name" value="HTH-TYPE TRANSCRIPTIONAL REGULATOR DEGA"/>
    <property type="match status" value="1"/>
</dbReference>
<gene>
    <name evidence="7" type="ORF">I2492_02060</name>
    <name evidence="6" type="ORF">I2493_02060</name>
</gene>
<comment type="caution">
    <text evidence="7">The sequence shown here is derived from an EMBL/GenBank/DDBJ whole genome shotgun (WGS) entry which is preliminary data.</text>
</comment>
<evidence type="ECO:0000313" key="9">
    <source>
        <dbReference type="Proteomes" id="UP001296969"/>
    </source>
</evidence>
<dbReference type="SUPFAM" id="SSF53822">
    <property type="entry name" value="Periplasmic binding protein-like I"/>
    <property type="match status" value="1"/>
</dbReference>
<dbReference type="EMBL" id="JADRCP010000001">
    <property type="protein sequence ID" value="MBK5175109.1"/>
    <property type="molecule type" value="Genomic_DNA"/>
</dbReference>
<feature type="domain" description="HTH lacI-type" evidence="4">
    <location>
        <begin position="2"/>
        <end position="57"/>
    </location>
</feature>
<evidence type="ECO:0000313" key="6">
    <source>
        <dbReference type="EMBL" id="MBK5071800.1"/>
    </source>
</evidence>
<dbReference type="GO" id="GO:0000976">
    <property type="term" value="F:transcription cis-regulatory region binding"/>
    <property type="evidence" value="ECO:0007669"/>
    <property type="project" value="TreeGrafter"/>
</dbReference>
<dbReference type="SUPFAM" id="SSF47413">
    <property type="entry name" value="lambda repressor-like DNA-binding domains"/>
    <property type="match status" value="1"/>
</dbReference>
<dbReference type="EMBL" id="JADRCQ010000001">
    <property type="protein sequence ID" value="MBK5071800.1"/>
    <property type="molecule type" value="Genomic_DNA"/>
</dbReference>
<dbReference type="AlphaFoldDB" id="A0A9D7AFI3"/>
<sequence length="350" mass="37942">MANIRDVASRAGVSVSSVSNVLNGRTDQMRQETLERIENAMLELNYHPNRAAQQLKTGHAKMIGLLVPSIVNPSFAALAREVDLAAKNNHGYRVLLGNTYREEDEEQAFLTDLMSHGVRGVIVVSSSIEKSHFSEAAENGLVMVNYDGSSVTDAESNQILYDSVSMDNRQAGRIAAQYLIDQGCREIAFVTETTRTISRCHKIEGFLAMAAEKGMKTHARVIEGKATKAYGDTEMVELGNQLAATISELPLKPDGIVAINDVLAIGLIAGLRSKGIRVPEDISIVGIDNISLSGLITPALTSVAPPLADMATVMVERLISRLNSPNINAEEFLFTPTLVVRDSVIKRPDK</sequence>
<dbReference type="Pfam" id="PF13377">
    <property type="entry name" value="Peripla_BP_3"/>
    <property type="match status" value="1"/>
</dbReference>
<dbReference type="InterPro" id="IPR001387">
    <property type="entry name" value="Cro/C1-type_HTH"/>
</dbReference>
<evidence type="ECO:0000313" key="7">
    <source>
        <dbReference type="EMBL" id="MBK5175109.1"/>
    </source>
</evidence>
<dbReference type="PROSITE" id="PS50932">
    <property type="entry name" value="HTH_LACI_2"/>
    <property type="match status" value="1"/>
</dbReference>
<dbReference type="InterPro" id="IPR000843">
    <property type="entry name" value="HTH_LacI"/>
</dbReference>
<dbReference type="RefSeq" id="WP_228397091.1">
    <property type="nucleotide sequence ID" value="NZ_JADRCP010000001.1"/>
</dbReference>
<dbReference type="InterPro" id="IPR010982">
    <property type="entry name" value="Lambda_DNA-bd_dom_sf"/>
</dbReference>
<dbReference type="Gene3D" id="1.10.260.40">
    <property type="entry name" value="lambda repressor-like DNA-binding domains"/>
    <property type="match status" value="1"/>
</dbReference>
<name>A0A9D7AFI3_9GAMM</name>
<dbReference type="CDD" id="cd01392">
    <property type="entry name" value="HTH_LacI"/>
    <property type="match status" value="1"/>
</dbReference>
<keyword evidence="9" id="KW-1185">Reference proteome</keyword>
<keyword evidence="3" id="KW-0804">Transcription</keyword>
<reference evidence="7 9" key="1">
    <citation type="submission" date="2020-11" db="EMBL/GenBank/DDBJ databases">
        <title>Insectihabitans protaetiae gen. nov. sp. nov. and Insectihabitans allomyrinae sp. nov., isolated from larvae of Protaetia brevitarsis seulensis and Allomyrina dichotoma, respectively.</title>
        <authorList>
            <person name="Lee S.D."/>
            <person name="Byeon Y.-S."/>
            <person name="Kim S.-M."/>
            <person name="Yang H.L."/>
            <person name="Kim I.S."/>
        </authorList>
    </citation>
    <scope>NUCLEOTIDE SEQUENCE</scope>
    <source>
        <strain evidence="7">CWB-B4</strain>
        <strain evidence="6 9">CWB-B43</strain>
    </source>
</reference>
<protein>
    <submittedName>
        <fullName evidence="7">LacI family DNA-binding transcriptional regulator</fullName>
    </submittedName>
</protein>
<dbReference type="GO" id="GO:0003700">
    <property type="term" value="F:DNA-binding transcription factor activity"/>
    <property type="evidence" value="ECO:0007669"/>
    <property type="project" value="TreeGrafter"/>
</dbReference>
<dbReference type="Gene3D" id="3.40.50.2300">
    <property type="match status" value="2"/>
</dbReference>
<evidence type="ECO:0000256" key="1">
    <source>
        <dbReference type="ARBA" id="ARBA00023015"/>
    </source>
</evidence>
<organism evidence="7 8">
    <name type="scientific">Limnobaculum xujianqingii</name>
    <dbReference type="NCBI Taxonomy" id="2738837"/>
    <lineage>
        <taxon>Bacteria</taxon>
        <taxon>Pseudomonadati</taxon>
        <taxon>Pseudomonadota</taxon>
        <taxon>Gammaproteobacteria</taxon>
        <taxon>Enterobacterales</taxon>
        <taxon>Budviciaceae</taxon>
        <taxon>Limnobaculum</taxon>
    </lineage>
</organism>
<dbReference type="SMART" id="SM00354">
    <property type="entry name" value="HTH_LACI"/>
    <property type="match status" value="1"/>
</dbReference>
<evidence type="ECO:0000256" key="3">
    <source>
        <dbReference type="ARBA" id="ARBA00023163"/>
    </source>
</evidence>
<keyword evidence="2 7" id="KW-0238">DNA-binding</keyword>
<feature type="domain" description="HTH cro/C1-type" evidence="5">
    <location>
        <begin position="5"/>
        <end position="47"/>
    </location>
</feature>
<dbReference type="Proteomes" id="UP001296969">
    <property type="component" value="Unassembled WGS sequence"/>
</dbReference>
<dbReference type="PANTHER" id="PTHR30146">
    <property type="entry name" value="LACI-RELATED TRANSCRIPTIONAL REPRESSOR"/>
    <property type="match status" value="1"/>
</dbReference>
<dbReference type="Proteomes" id="UP000807542">
    <property type="component" value="Unassembled WGS sequence"/>
</dbReference>
<dbReference type="PROSITE" id="PS00356">
    <property type="entry name" value="HTH_LACI_1"/>
    <property type="match status" value="1"/>
</dbReference>
<dbReference type="Pfam" id="PF00356">
    <property type="entry name" value="LacI"/>
    <property type="match status" value="1"/>
</dbReference>
<accession>A0A9D7AFI3</accession>
<dbReference type="InterPro" id="IPR046335">
    <property type="entry name" value="LacI/GalR-like_sensor"/>
</dbReference>
<evidence type="ECO:0000256" key="2">
    <source>
        <dbReference type="ARBA" id="ARBA00023125"/>
    </source>
</evidence>
<proteinExistence type="predicted"/>
<evidence type="ECO:0000259" key="4">
    <source>
        <dbReference type="PROSITE" id="PS50932"/>
    </source>
</evidence>
<keyword evidence="1" id="KW-0805">Transcription regulation</keyword>
<evidence type="ECO:0000313" key="8">
    <source>
        <dbReference type="Proteomes" id="UP000807542"/>
    </source>
</evidence>
<evidence type="ECO:0000259" key="5">
    <source>
        <dbReference type="PROSITE" id="PS50943"/>
    </source>
</evidence>
<dbReference type="PROSITE" id="PS50943">
    <property type="entry name" value="HTH_CROC1"/>
    <property type="match status" value="1"/>
</dbReference>
<dbReference type="InterPro" id="IPR028082">
    <property type="entry name" value="Peripla_BP_I"/>
</dbReference>